<evidence type="ECO:0000313" key="2">
    <source>
        <dbReference type="EMBL" id="KAJ1112322.1"/>
    </source>
</evidence>
<dbReference type="EMBL" id="JANPWB010000012">
    <property type="protein sequence ID" value="KAJ1112322.1"/>
    <property type="molecule type" value="Genomic_DNA"/>
</dbReference>
<evidence type="ECO:0000313" key="3">
    <source>
        <dbReference type="Proteomes" id="UP001066276"/>
    </source>
</evidence>
<evidence type="ECO:0000256" key="1">
    <source>
        <dbReference type="SAM" id="MobiDB-lite"/>
    </source>
</evidence>
<dbReference type="AlphaFoldDB" id="A0AAV7NCM4"/>
<accession>A0AAV7NCM4</accession>
<feature type="region of interest" description="Disordered" evidence="1">
    <location>
        <begin position="87"/>
        <end position="111"/>
    </location>
</feature>
<sequence>MSPLYGKGSREGAQEGATRALLRVKTAESLNSFSGNGEAERCRRNGHRERPQGEEGTSPCRKAARWAHAPALDILCSPMITRLNVSVDDPALQPSVGDKTRKDRNSAAKAQDYGCRRYVSNTISSGKKNEAGVSRPSA</sequence>
<proteinExistence type="predicted"/>
<dbReference type="Proteomes" id="UP001066276">
    <property type="component" value="Chromosome 8"/>
</dbReference>
<protein>
    <submittedName>
        <fullName evidence="2">Uncharacterized protein</fullName>
    </submittedName>
</protein>
<keyword evidence="3" id="KW-1185">Reference proteome</keyword>
<feature type="region of interest" description="Disordered" evidence="1">
    <location>
        <begin position="1"/>
        <end position="20"/>
    </location>
</feature>
<reference evidence="2" key="1">
    <citation type="journal article" date="2022" name="bioRxiv">
        <title>Sequencing and chromosome-scale assembly of the giantPleurodeles waltlgenome.</title>
        <authorList>
            <person name="Brown T."/>
            <person name="Elewa A."/>
            <person name="Iarovenko S."/>
            <person name="Subramanian E."/>
            <person name="Araus A.J."/>
            <person name="Petzold A."/>
            <person name="Susuki M."/>
            <person name="Suzuki K.-i.T."/>
            <person name="Hayashi T."/>
            <person name="Toyoda A."/>
            <person name="Oliveira C."/>
            <person name="Osipova E."/>
            <person name="Leigh N.D."/>
            <person name="Simon A."/>
            <person name="Yun M.H."/>
        </authorList>
    </citation>
    <scope>NUCLEOTIDE SEQUENCE</scope>
    <source>
        <strain evidence="2">20211129_DDA</strain>
        <tissue evidence="2">Liver</tissue>
    </source>
</reference>
<name>A0AAV7NCM4_PLEWA</name>
<organism evidence="2 3">
    <name type="scientific">Pleurodeles waltl</name>
    <name type="common">Iberian ribbed newt</name>
    <dbReference type="NCBI Taxonomy" id="8319"/>
    <lineage>
        <taxon>Eukaryota</taxon>
        <taxon>Metazoa</taxon>
        <taxon>Chordata</taxon>
        <taxon>Craniata</taxon>
        <taxon>Vertebrata</taxon>
        <taxon>Euteleostomi</taxon>
        <taxon>Amphibia</taxon>
        <taxon>Batrachia</taxon>
        <taxon>Caudata</taxon>
        <taxon>Salamandroidea</taxon>
        <taxon>Salamandridae</taxon>
        <taxon>Pleurodelinae</taxon>
        <taxon>Pleurodeles</taxon>
    </lineage>
</organism>
<feature type="region of interest" description="Disordered" evidence="1">
    <location>
        <begin position="28"/>
        <end position="62"/>
    </location>
</feature>
<gene>
    <name evidence="2" type="ORF">NDU88_000590</name>
</gene>
<comment type="caution">
    <text evidence="2">The sequence shown here is derived from an EMBL/GenBank/DDBJ whole genome shotgun (WGS) entry which is preliminary data.</text>
</comment>
<feature type="compositionally biased region" description="Basic and acidic residues" evidence="1">
    <location>
        <begin position="38"/>
        <end position="53"/>
    </location>
</feature>